<keyword evidence="3" id="KW-1185">Reference proteome</keyword>
<evidence type="ECO:0000313" key="3">
    <source>
        <dbReference type="Proteomes" id="UP001501521"/>
    </source>
</evidence>
<dbReference type="EMBL" id="BAABLV010000008">
    <property type="protein sequence ID" value="GAA4891777.1"/>
    <property type="molecule type" value="Genomic_DNA"/>
</dbReference>
<gene>
    <name evidence="2" type="ORF">GCM10025789_05930</name>
</gene>
<organism evidence="2 3">
    <name type="scientific">Tessaracoccus lubricantis</name>
    <dbReference type="NCBI Taxonomy" id="545543"/>
    <lineage>
        <taxon>Bacteria</taxon>
        <taxon>Bacillati</taxon>
        <taxon>Actinomycetota</taxon>
        <taxon>Actinomycetes</taxon>
        <taxon>Propionibacteriales</taxon>
        <taxon>Propionibacteriaceae</taxon>
        <taxon>Tessaracoccus</taxon>
    </lineage>
</organism>
<accession>A0ABP9F398</accession>
<evidence type="ECO:0000256" key="1">
    <source>
        <dbReference type="SAM" id="MobiDB-lite"/>
    </source>
</evidence>
<name>A0ABP9F398_9ACTN</name>
<feature type="region of interest" description="Disordered" evidence="1">
    <location>
        <begin position="46"/>
        <end position="86"/>
    </location>
</feature>
<protein>
    <submittedName>
        <fullName evidence="2">Uncharacterized protein</fullName>
    </submittedName>
</protein>
<dbReference type="Proteomes" id="UP001501521">
    <property type="component" value="Unassembled WGS sequence"/>
</dbReference>
<reference evidence="3" key="1">
    <citation type="journal article" date="2019" name="Int. J. Syst. Evol. Microbiol.">
        <title>The Global Catalogue of Microorganisms (GCM) 10K type strain sequencing project: providing services to taxonomists for standard genome sequencing and annotation.</title>
        <authorList>
            <consortium name="The Broad Institute Genomics Platform"/>
            <consortium name="The Broad Institute Genome Sequencing Center for Infectious Disease"/>
            <person name="Wu L."/>
            <person name="Ma J."/>
        </authorList>
    </citation>
    <scope>NUCLEOTIDE SEQUENCE [LARGE SCALE GENOMIC DNA]</scope>
    <source>
        <strain evidence="3">JCM 19125</strain>
    </source>
</reference>
<sequence>MFVDVARETLSQTYVPSVYSTAPLFMPQKRHGEQPMKVRNSVPLDVGVVDDPVDHRGGDNLVSEHSSPAGEREVRGEDQGGVFVAG</sequence>
<evidence type="ECO:0000313" key="2">
    <source>
        <dbReference type="EMBL" id="GAA4891777.1"/>
    </source>
</evidence>
<proteinExistence type="predicted"/>
<comment type="caution">
    <text evidence="2">The sequence shown here is derived from an EMBL/GenBank/DDBJ whole genome shotgun (WGS) entry which is preliminary data.</text>
</comment>